<reference evidence="1" key="1">
    <citation type="submission" date="2021-06" db="EMBL/GenBank/DDBJ databases">
        <title>Comparative genomics, transcriptomics and evolutionary studies reveal genomic signatures of adaptation to plant cell wall in hemibiotrophic fungi.</title>
        <authorList>
            <consortium name="DOE Joint Genome Institute"/>
            <person name="Baroncelli R."/>
            <person name="Diaz J.F."/>
            <person name="Benocci T."/>
            <person name="Peng M."/>
            <person name="Battaglia E."/>
            <person name="Haridas S."/>
            <person name="Andreopoulos W."/>
            <person name="Labutti K."/>
            <person name="Pangilinan J."/>
            <person name="Floch G.L."/>
            <person name="Makela M.R."/>
            <person name="Henrissat B."/>
            <person name="Grigoriev I.V."/>
            <person name="Crouch J.A."/>
            <person name="De Vries R.P."/>
            <person name="Sukno S.A."/>
            <person name="Thon M.R."/>
        </authorList>
    </citation>
    <scope>NUCLEOTIDE SEQUENCE</scope>
    <source>
        <strain evidence="1">MAFF235873</strain>
    </source>
</reference>
<protein>
    <recommendedName>
        <fullName evidence="3">Methyltransferase domain-containing protein</fullName>
    </recommendedName>
</protein>
<evidence type="ECO:0008006" key="3">
    <source>
        <dbReference type="Google" id="ProtNLM"/>
    </source>
</evidence>
<organism evidence="1 2">
    <name type="scientific">Colletotrichum zoysiae</name>
    <dbReference type="NCBI Taxonomy" id="1216348"/>
    <lineage>
        <taxon>Eukaryota</taxon>
        <taxon>Fungi</taxon>
        <taxon>Dikarya</taxon>
        <taxon>Ascomycota</taxon>
        <taxon>Pezizomycotina</taxon>
        <taxon>Sordariomycetes</taxon>
        <taxon>Hypocreomycetidae</taxon>
        <taxon>Glomerellales</taxon>
        <taxon>Glomerellaceae</taxon>
        <taxon>Colletotrichum</taxon>
        <taxon>Colletotrichum graminicola species complex</taxon>
    </lineage>
</organism>
<accession>A0AAD9HVM5</accession>
<sequence length="253" mass="28308">MLFTQALDAEFFLFKNRHLNRILEFGTATGILAIDAVDNKGGEATNVSIDPCQAHPKSYASNIIFRQGPIDVACGFDPNQFDVVRISDRPGLKFDTNRLYAEAHSVLKPGGRIEVIHLEMVPGFNGLSSPQDSKLGYWCGQFQVALETLGVPQLLVDDTTNHLHTANFTQVTTEKVRLPTCWPPDDTDLHELGRWFNLYLRRFVGATTPLVFGQTLGWEKNRFDTLVDEVIVEISTLTVGAYMNLHVWTGIKT</sequence>
<gene>
    <name evidence="1" type="ORF">LX32DRAFT_708146</name>
</gene>
<dbReference type="SUPFAM" id="SSF53335">
    <property type="entry name" value="S-adenosyl-L-methionine-dependent methyltransferases"/>
    <property type="match status" value="1"/>
</dbReference>
<evidence type="ECO:0000313" key="1">
    <source>
        <dbReference type="EMBL" id="KAK2035227.1"/>
    </source>
</evidence>
<dbReference type="Proteomes" id="UP001232148">
    <property type="component" value="Unassembled WGS sequence"/>
</dbReference>
<dbReference type="Gene3D" id="3.40.50.150">
    <property type="entry name" value="Vaccinia Virus protein VP39"/>
    <property type="match status" value="1"/>
</dbReference>
<comment type="caution">
    <text evidence="1">The sequence shown here is derived from an EMBL/GenBank/DDBJ whole genome shotgun (WGS) entry which is preliminary data.</text>
</comment>
<dbReference type="InterPro" id="IPR029063">
    <property type="entry name" value="SAM-dependent_MTases_sf"/>
</dbReference>
<dbReference type="AlphaFoldDB" id="A0AAD9HVM5"/>
<evidence type="ECO:0000313" key="2">
    <source>
        <dbReference type="Proteomes" id="UP001232148"/>
    </source>
</evidence>
<dbReference type="EMBL" id="MU842809">
    <property type="protein sequence ID" value="KAK2035227.1"/>
    <property type="molecule type" value="Genomic_DNA"/>
</dbReference>
<proteinExistence type="predicted"/>
<dbReference type="CDD" id="cd02440">
    <property type="entry name" value="AdoMet_MTases"/>
    <property type="match status" value="1"/>
</dbReference>
<name>A0AAD9HVM5_9PEZI</name>
<keyword evidence="2" id="KW-1185">Reference proteome</keyword>